<dbReference type="Proteomes" id="UP001164929">
    <property type="component" value="Chromosome 5"/>
</dbReference>
<name>A0AAD6QX93_9ROSI</name>
<proteinExistence type="predicted"/>
<dbReference type="AlphaFoldDB" id="A0AAD6QX93"/>
<gene>
    <name evidence="1" type="ORF">NC653_014445</name>
</gene>
<comment type="caution">
    <text evidence="1">The sequence shown here is derived from an EMBL/GenBank/DDBJ whole genome shotgun (WGS) entry which is preliminary data.</text>
</comment>
<dbReference type="EMBL" id="JAQIZT010000005">
    <property type="protein sequence ID" value="KAJ6998246.1"/>
    <property type="molecule type" value="Genomic_DNA"/>
</dbReference>
<evidence type="ECO:0000313" key="2">
    <source>
        <dbReference type="Proteomes" id="UP001164929"/>
    </source>
</evidence>
<protein>
    <submittedName>
        <fullName evidence="1">Uncharacterized protein</fullName>
    </submittedName>
</protein>
<accession>A0AAD6QX93</accession>
<evidence type="ECO:0000313" key="1">
    <source>
        <dbReference type="EMBL" id="KAJ6998246.1"/>
    </source>
</evidence>
<organism evidence="1 2">
    <name type="scientific">Populus alba x Populus x berolinensis</name>
    <dbReference type="NCBI Taxonomy" id="444605"/>
    <lineage>
        <taxon>Eukaryota</taxon>
        <taxon>Viridiplantae</taxon>
        <taxon>Streptophyta</taxon>
        <taxon>Embryophyta</taxon>
        <taxon>Tracheophyta</taxon>
        <taxon>Spermatophyta</taxon>
        <taxon>Magnoliopsida</taxon>
        <taxon>eudicotyledons</taxon>
        <taxon>Gunneridae</taxon>
        <taxon>Pentapetalae</taxon>
        <taxon>rosids</taxon>
        <taxon>fabids</taxon>
        <taxon>Malpighiales</taxon>
        <taxon>Salicaceae</taxon>
        <taxon>Saliceae</taxon>
        <taxon>Populus</taxon>
    </lineage>
</organism>
<sequence length="153" mass="16991">MLHCSSIFPFQEAVESCFLRPVVAPQLIVGSIIEKLWCKETKVAVADQEIYLTHSEELQVKNKRLSADQFACFLHSYKTRGFDPAGLTRWYAGQKQSALDVVLLNKKILVRSLDAGSKNLASDLASGHQTQESQILTLDLRAINLVVMPDSSA</sequence>
<reference evidence="1" key="1">
    <citation type="journal article" date="2023" name="Mol. Ecol. Resour.">
        <title>Chromosome-level genome assembly of a triploid poplar Populus alba 'Berolinensis'.</title>
        <authorList>
            <person name="Chen S."/>
            <person name="Yu Y."/>
            <person name="Wang X."/>
            <person name="Wang S."/>
            <person name="Zhang T."/>
            <person name="Zhou Y."/>
            <person name="He R."/>
            <person name="Meng N."/>
            <person name="Wang Y."/>
            <person name="Liu W."/>
            <person name="Liu Z."/>
            <person name="Liu J."/>
            <person name="Guo Q."/>
            <person name="Huang H."/>
            <person name="Sederoff R.R."/>
            <person name="Wang G."/>
            <person name="Qu G."/>
            <person name="Chen S."/>
        </authorList>
    </citation>
    <scope>NUCLEOTIDE SEQUENCE</scope>
    <source>
        <strain evidence="1">SC-2020</strain>
    </source>
</reference>
<keyword evidence="2" id="KW-1185">Reference proteome</keyword>